<accession>A0ACC0JC24</accession>
<protein>
    <submittedName>
        <fullName evidence="1">Uncharacterized protein</fullName>
    </submittedName>
</protein>
<gene>
    <name evidence="1" type="ORF">MSG28_009631</name>
</gene>
<evidence type="ECO:0000313" key="1">
    <source>
        <dbReference type="EMBL" id="KAI8421622.1"/>
    </source>
</evidence>
<dbReference type="Proteomes" id="UP001064048">
    <property type="component" value="Chromosome 16"/>
</dbReference>
<comment type="caution">
    <text evidence="1">The sequence shown here is derived from an EMBL/GenBank/DDBJ whole genome shotgun (WGS) entry which is preliminary data.</text>
</comment>
<proteinExistence type="predicted"/>
<keyword evidence="2" id="KW-1185">Reference proteome</keyword>
<evidence type="ECO:0000313" key="2">
    <source>
        <dbReference type="Proteomes" id="UP001064048"/>
    </source>
</evidence>
<reference evidence="1 2" key="1">
    <citation type="journal article" date="2022" name="Genome Biol. Evol.">
        <title>The Spruce Budworm Genome: Reconstructing the Evolutionary History of Antifreeze Proteins.</title>
        <authorList>
            <person name="Beliveau C."/>
            <person name="Gagne P."/>
            <person name="Picq S."/>
            <person name="Vernygora O."/>
            <person name="Keeling C.I."/>
            <person name="Pinkney K."/>
            <person name="Doucet D."/>
            <person name="Wen F."/>
            <person name="Johnston J.S."/>
            <person name="Maaroufi H."/>
            <person name="Boyle B."/>
            <person name="Laroche J."/>
            <person name="Dewar K."/>
            <person name="Juretic N."/>
            <person name="Blackburn G."/>
            <person name="Nisole A."/>
            <person name="Brunet B."/>
            <person name="Brandao M."/>
            <person name="Lumley L."/>
            <person name="Duan J."/>
            <person name="Quan G."/>
            <person name="Lucarotti C.J."/>
            <person name="Roe A.D."/>
            <person name="Sperling F.A.H."/>
            <person name="Levesque R.C."/>
            <person name="Cusson M."/>
        </authorList>
    </citation>
    <scope>NUCLEOTIDE SEQUENCE [LARGE SCALE GENOMIC DNA]</scope>
    <source>
        <strain evidence="1">Glfc:IPQL:Cfum</strain>
    </source>
</reference>
<sequence>MWVDRKTSLLSAFCQLCAQHPIIVSVNTDIVDKDDYKALEHAMLDRQYMYARSVTIHERLLVEAGCGGADLEPAFLIDRNGIRSGALRKVDASMKLLGPVNCASRQPSDGSGGKVKKLLTSSRSLEPSCFTFYELTRSALAAKTSWARSSAGFSTSSALGEISSAPQIFGAPLSPLGGRHTAPYPNAATGSQLKHCAFNSPTNRHSQDNTYTYNHYKHDESLVSHNAWWERRRLDRWSVPHNAESRVIDAHRHENAAPCQFHYAEAARTPRARVACPSGGNVGTNERPSENVVESGVAGQSAGARGTGEAMLAETVHWSPTRNTVVTFADPNSQPIRNSEIRKRCGLKEHVVTKIEKGVLRWFGHVERMNEERLTKKVYEAKPSVRESDSHLAGFLAFSYLAVHLVYSIS</sequence>
<dbReference type="EMBL" id="CM046116">
    <property type="protein sequence ID" value="KAI8421622.1"/>
    <property type="molecule type" value="Genomic_DNA"/>
</dbReference>
<name>A0ACC0JC24_CHOFU</name>
<organism evidence="1 2">
    <name type="scientific">Choristoneura fumiferana</name>
    <name type="common">Spruce budworm moth</name>
    <name type="synonym">Archips fumiferana</name>
    <dbReference type="NCBI Taxonomy" id="7141"/>
    <lineage>
        <taxon>Eukaryota</taxon>
        <taxon>Metazoa</taxon>
        <taxon>Ecdysozoa</taxon>
        <taxon>Arthropoda</taxon>
        <taxon>Hexapoda</taxon>
        <taxon>Insecta</taxon>
        <taxon>Pterygota</taxon>
        <taxon>Neoptera</taxon>
        <taxon>Endopterygota</taxon>
        <taxon>Lepidoptera</taxon>
        <taxon>Glossata</taxon>
        <taxon>Ditrysia</taxon>
        <taxon>Tortricoidea</taxon>
        <taxon>Tortricidae</taxon>
        <taxon>Tortricinae</taxon>
        <taxon>Choristoneura</taxon>
    </lineage>
</organism>